<accession>A0A0N0P2U2</accession>
<protein>
    <submittedName>
        <fullName evidence="9">Putative folate/biopterin transporter</fullName>
    </submittedName>
</protein>
<keyword evidence="4 8" id="KW-0812">Transmembrane</keyword>
<feature type="region of interest" description="Disordered" evidence="7">
    <location>
        <begin position="669"/>
        <end position="704"/>
    </location>
</feature>
<dbReference type="InterPro" id="IPR004324">
    <property type="entry name" value="FBT"/>
</dbReference>
<comment type="caution">
    <text evidence="9">The sequence shown here is derived from an EMBL/GenBank/DDBJ whole genome shotgun (WGS) entry which is preliminary data.</text>
</comment>
<evidence type="ECO:0000313" key="9">
    <source>
        <dbReference type="EMBL" id="KPI82897.1"/>
    </source>
</evidence>
<evidence type="ECO:0000256" key="4">
    <source>
        <dbReference type="ARBA" id="ARBA00022692"/>
    </source>
</evidence>
<comment type="subcellular location">
    <subcellularLocation>
        <location evidence="1">Membrane</location>
        <topology evidence="1">Multi-pass membrane protein</topology>
    </subcellularLocation>
</comment>
<organism evidence="9 10">
    <name type="scientific">Leptomonas seymouri</name>
    <dbReference type="NCBI Taxonomy" id="5684"/>
    <lineage>
        <taxon>Eukaryota</taxon>
        <taxon>Discoba</taxon>
        <taxon>Euglenozoa</taxon>
        <taxon>Kinetoplastea</taxon>
        <taxon>Metakinetoplastina</taxon>
        <taxon>Trypanosomatida</taxon>
        <taxon>Trypanosomatidae</taxon>
        <taxon>Leishmaniinae</taxon>
        <taxon>Leptomonas</taxon>
    </lineage>
</organism>
<dbReference type="Pfam" id="PF03092">
    <property type="entry name" value="BT1"/>
    <property type="match status" value="1"/>
</dbReference>
<evidence type="ECO:0000313" key="10">
    <source>
        <dbReference type="Proteomes" id="UP000038009"/>
    </source>
</evidence>
<feature type="transmembrane region" description="Helical" evidence="8">
    <location>
        <begin position="446"/>
        <end position="466"/>
    </location>
</feature>
<dbReference type="PANTHER" id="PTHR31585:SF51">
    <property type="entry name" value="TRANSPORTER, PUTATIVE-RELATED"/>
    <property type="match status" value="1"/>
</dbReference>
<feature type="transmembrane region" description="Helical" evidence="8">
    <location>
        <begin position="584"/>
        <end position="605"/>
    </location>
</feature>
<dbReference type="Proteomes" id="UP000038009">
    <property type="component" value="Unassembled WGS sequence"/>
</dbReference>
<dbReference type="OMA" id="GFSRQPM"/>
<dbReference type="VEuPathDB" id="TriTrypDB:Lsey_0495_0010"/>
<feature type="compositionally biased region" description="Basic and acidic residues" evidence="7">
    <location>
        <begin position="669"/>
        <end position="685"/>
    </location>
</feature>
<feature type="transmembrane region" description="Helical" evidence="8">
    <location>
        <begin position="216"/>
        <end position="237"/>
    </location>
</feature>
<proteinExistence type="inferred from homology"/>
<reference evidence="9 10" key="1">
    <citation type="journal article" date="2015" name="PLoS Pathog.">
        <title>Leptomonas seymouri: Adaptations to the Dixenous Life Cycle Analyzed by Genome Sequencing, Transcriptome Profiling and Co-infection with Leishmania donovani.</title>
        <authorList>
            <person name="Kraeva N."/>
            <person name="Butenko A."/>
            <person name="Hlavacova J."/>
            <person name="Kostygov A."/>
            <person name="Myskova J."/>
            <person name="Grybchuk D."/>
            <person name="Lestinova T."/>
            <person name="Votypka J."/>
            <person name="Volf P."/>
            <person name="Opperdoes F."/>
            <person name="Flegontov P."/>
            <person name="Lukes J."/>
            <person name="Yurchenko V."/>
        </authorList>
    </citation>
    <scope>NUCLEOTIDE SEQUENCE [LARGE SCALE GENOMIC DNA]</scope>
    <source>
        <strain evidence="9 10">ATCC 30220</strain>
    </source>
</reference>
<gene>
    <name evidence="9" type="ORF">ABL78_8089</name>
</gene>
<feature type="transmembrane region" description="Helical" evidence="8">
    <location>
        <begin position="249"/>
        <end position="270"/>
    </location>
</feature>
<feature type="transmembrane region" description="Helical" evidence="8">
    <location>
        <begin position="154"/>
        <end position="173"/>
    </location>
</feature>
<feature type="transmembrane region" description="Helical" evidence="8">
    <location>
        <begin position="391"/>
        <end position="411"/>
    </location>
</feature>
<feature type="transmembrane region" description="Helical" evidence="8">
    <location>
        <begin position="553"/>
        <end position="572"/>
    </location>
</feature>
<feature type="region of interest" description="Disordered" evidence="7">
    <location>
        <begin position="1"/>
        <end position="47"/>
    </location>
</feature>
<feature type="transmembrane region" description="Helical" evidence="8">
    <location>
        <begin position="513"/>
        <end position="533"/>
    </location>
</feature>
<feature type="compositionally biased region" description="Basic and acidic residues" evidence="7">
    <location>
        <begin position="1"/>
        <end position="13"/>
    </location>
</feature>
<keyword evidence="10" id="KW-1185">Reference proteome</keyword>
<name>A0A0N0P2U2_LEPSE</name>
<evidence type="ECO:0000256" key="6">
    <source>
        <dbReference type="ARBA" id="ARBA00023136"/>
    </source>
</evidence>
<evidence type="ECO:0000256" key="8">
    <source>
        <dbReference type="SAM" id="Phobius"/>
    </source>
</evidence>
<dbReference type="SUPFAM" id="SSF103473">
    <property type="entry name" value="MFS general substrate transporter"/>
    <property type="match status" value="1"/>
</dbReference>
<evidence type="ECO:0000256" key="1">
    <source>
        <dbReference type="ARBA" id="ARBA00004141"/>
    </source>
</evidence>
<sequence length="704" mass="77832">MFHSDGGHHHGGEQESTAHYTESETLPFGSAPPLQPQKTDDGHTVLPNGTIVHPSAERLFAKCPWVRSVPVFGPAIEGYGPLFVLALNLVYLFCKGIADQIIGFSRQPMMTKRFGVSGGRYQRLASLYSMGWAIKAFIAMLTDTFAFLGYTKRWYMFVSCVCGGAFALGYGLLPAKESSANIAAGFIFLTCLGKANVDILSEGHYSRLIRRNPVPGPALVSCVWVCILTGTLVASLIQGPLSDSNMMQVGVFVSAALQFATSIIFAFNAYDEKPNVEERRQDMRDAKKALEKTQAEMRMADGSNSDVPDELISQTLKKDVYQQDQEVTYDEMQRGDLTMTGLQEDPTASIDNAVGVKLFDSEEEEEELVIDSCLCGVFEINKEVIARNWKVVVYCVIMTVSVVTMVCVTILGNTHELMYACIVLSVVCCICAFLTLPLVIAKANVFTYAFFTLYIQMPGALDSFYLADAACLPNGPHFSYTFYNTISAVIQSIGGITGVTLFTYIFSKMNYQVTMCVSVSLMIVASIFDLVIVERWNVYIGIPDHAMYLCGDAVIYQVCYMFSYMPVALLMARLCPRGSESMIYALMAGFANLGQTMSNTIGSLLIEFRFPFTTTPPCDFSNVRWLIIIGHVGMPLVIVPLSFVLLPHTRICDDIDVNGHAIRAQLKEEKQQKMAKERKEKHDASDVDDELGVVNEPCGRTDRE</sequence>
<dbReference type="EMBL" id="LJSK01000495">
    <property type="protein sequence ID" value="KPI82897.1"/>
    <property type="molecule type" value="Genomic_DNA"/>
</dbReference>
<feature type="transmembrane region" description="Helical" evidence="8">
    <location>
        <begin position="625"/>
        <end position="646"/>
    </location>
</feature>
<feature type="transmembrane region" description="Helical" evidence="8">
    <location>
        <begin position="417"/>
        <end position="439"/>
    </location>
</feature>
<evidence type="ECO:0000256" key="3">
    <source>
        <dbReference type="ARBA" id="ARBA00022448"/>
    </source>
</evidence>
<dbReference type="GO" id="GO:0016020">
    <property type="term" value="C:membrane"/>
    <property type="evidence" value="ECO:0007669"/>
    <property type="project" value="UniProtKB-SubCell"/>
</dbReference>
<feature type="transmembrane region" description="Helical" evidence="8">
    <location>
        <begin position="82"/>
        <end position="104"/>
    </location>
</feature>
<keyword evidence="5 8" id="KW-1133">Transmembrane helix</keyword>
<dbReference type="InterPro" id="IPR036259">
    <property type="entry name" value="MFS_trans_sf"/>
</dbReference>
<feature type="compositionally biased region" description="Polar residues" evidence="7">
    <location>
        <begin position="14"/>
        <end position="24"/>
    </location>
</feature>
<evidence type="ECO:0000256" key="7">
    <source>
        <dbReference type="SAM" id="MobiDB-lite"/>
    </source>
</evidence>
<comment type="similarity">
    <text evidence="2">Belongs to the major facilitator superfamily. Folate-biopterin transporter (TC 2.A.71) family.</text>
</comment>
<dbReference type="AlphaFoldDB" id="A0A0N0P2U2"/>
<evidence type="ECO:0000256" key="5">
    <source>
        <dbReference type="ARBA" id="ARBA00022989"/>
    </source>
</evidence>
<feature type="transmembrane region" description="Helical" evidence="8">
    <location>
        <begin position="486"/>
        <end position="506"/>
    </location>
</feature>
<dbReference type="PANTHER" id="PTHR31585">
    <property type="entry name" value="FOLATE-BIOPTERIN TRANSPORTER 1, CHLOROPLASTIC"/>
    <property type="match status" value="1"/>
</dbReference>
<keyword evidence="3" id="KW-0813">Transport</keyword>
<dbReference type="Gene3D" id="1.20.1250.20">
    <property type="entry name" value="MFS general substrate transporter like domains"/>
    <property type="match status" value="1"/>
</dbReference>
<dbReference type="InterPro" id="IPR039309">
    <property type="entry name" value="BT1"/>
</dbReference>
<feature type="transmembrane region" description="Helical" evidence="8">
    <location>
        <begin position="125"/>
        <end position="148"/>
    </location>
</feature>
<keyword evidence="6 8" id="KW-0472">Membrane</keyword>
<evidence type="ECO:0000256" key="2">
    <source>
        <dbReference type="ARBA" id="ARBA00007015"/>
    </source>
</evidence>
<dbReference type="NCBIfam" id="TIGR00788">
    <property type="entry name" value="fbt"/>
    <property type="match status" value="1"/>
</dbReference>
<dbReference type="OrthoDB" id="754047at2759"/>